<dbReference type="InterPro" id="IPR009668">
    <property type="entry name" value="RNA_pol-assoc_fac_A49-like"/>
</dbReference>
<accession>A0A395NCG4</accession>
<reference evidence="7 8" key="1">
    <citation type="journal article" date="2018" name="PLoS Pathog.">
        <title>Evolution of structural diversity of trichothecenes, a family of toxins produced by plant pathogenic and entomopathogenic fungi.</title>
        <authorList>
            <person name="Proctor R.H."/>
            <person name="McCormick S.P."/>
            <person name="Kim H.S."/>
            <person name="Cardoza R.E."/>
            <person name="Stanley A.M."/>
            <person name="Lindo L."/>
            <person name="Kelly A."/>
            <person name="Brown D.W."/>
            <person name="Lee T."/>
            <person name="Vaughan M.M."/>
            <person name="Alexander N.J."/>
            <person name="Busman M."/>
            <person name="Gutierrez S."/>
        </authorList>
    </citation>
    <scope>NUCLEOTIDE SEQUENCE [LARGE SCALE GENOMIC DNA]</scope>
    <source>
        <strain evidence="7 8">IBT 40837</strain>
    </source>
</reference>
<name>A0A395NCG4_TRIAR</name>
<evidence type="ECO:0000313" key="7">
    <source>
        <dbReference type="EMBL" id="RFU73413.1"/>
    </source>
</evidence>
<keyword evidence="8" id="KW-1185">Reference proteome</keyword>
<feature type="region of interest" description="Disordered" evidence="6">
    <location>
        <begin position="1"/>
        <end position="20"/>
    </location>
</feature>
<feature type="compositionally biased region" description="Basic and acidic residues" evidence="6">
    <location>
        <begin position="147"/>
        <end position="159"/>
    </location>
</feature>
<evidence type="ECO:0000256" key="2">
    <source>
        <dbReference type="ARBA" id="ARBA00009430"/>
    </source>
</evidence>
<comment type="subcellular location">
    <subcellularLocation>
        <location evidence="1">Nucleus</location>
        <location evidence="1">Nucleolus</location>
    </subcellularLocation>
</comment>
<dbReference type="PANTHER" id="PTHR14440">
    <property type="entry name" value="DNA-DIRECTED RNA POLYMERASE I SUBUNIT RPA49"/>
    <property type="match status" value="1"/>
</dbReference>
<sequence length="440" mass="49531">MSDFSNKKRKRDGEKAVASKKKVVLDAPSSIATVSSVLRPKSCPPVIVNTPGMEMPSNLVFHSYLPKNAATSKSKKAADKGLLLHSTTHRNLDYTAREEESRDSKPLLNHYVGIYDPKTGKLQVVEAKKMVVRGAVRSKQVPTSRSQQEEKKSMLDQRTDLGQTFGTKKAKKAIQDKVLNAIAPQKKPGDGSSPVKLDDASKAILNSIGAVTSTMASREELQAVIDEAKPVPKANVDADEIYDVYRPEELIGADILNLVPIREWQEKAKHGENIQFRSRYVVARVQAIASNESAEMRLRVLRYLSIVLLFYLYSKPGRQKGTRQVPPREKLRELLAPAPEAVIENIRRKFSDAGQLRKFHIDLLIAHCCALACIVDNFEVDTQNLRDDLKIDQKMMNQYFHEIGARVKPVKDKVEDRILHVAKLMLPLDFPKQRQIRARR</sequence>
<dbReference type="Pfam" id="PF06870">
    <property type="entry name" value="RNA_pol_I_A49"/>
    <property type="match status" value="1"/>
</dbReference>
<keyword evidence="5" id="KW-0539">Nucleus</keyword>
<evidence type="ECO:0000256" key="6">
    <source>
        <dbReference type="SAM" id="MobiDB-lite"/>
    </source>
</evidence>
<dbReference type="GO" id="GO:0005730">
    <property type="term" value="C:nucleolus"/>
    <property type="evidence" value="ECO:0007669"/>
    <property type="project" value="UniProtKB-SubCell"/>
</dbReference>
<dbReference type="GO" id="GO:0006351">
    <property type="term" value="P:DNA-templated transcription"/>
    <property type="evidence" value="ECO:0007669"/>
    <property type="project" value="InterPro"/>
</dbReference>
<gene>
    <name evidence="7" type="ORF">TARUN_8822</name>
</gene>
<dbReference type="GO" id="GO:0003677">
    <property type="term" value="F:DNA binding"/>
    <property type="evidence" value="ECO:0007669"/>
    <property type="project" value="InterPro"/>
</dbReference>
<evidence type="ECO:0000256" key="5">
    <source>
        <dbReference type="ARBA" id="ARBA00023242"/>
    </source>
</evidence>
<dbReference type="EMBL" id="PXOA01000652">
    <property type="protein sequence ID" value="RFU73413.1"/>
    <property type="molecule type" value="Genomic_DNA"/>
</dbReference>
<dbReference type="STRING" id="490622.A0A395NCG4"/>
<comment type="caution">
    <text evidence="7">The sequence shown here is derived from an EMBL/GenBank/DDBJ whole genome shotgun (WGS) entry which is preliminary data.</text>
</comment>
<keyword evidence="4" id="KW-0804">Transcription</keyword>
<organism evidence="7 8">
    <name type="scientific">Trichoderma arundinaceum</name>
    <dbReference type="NCBI Taxonomy" id="490622"/>
    <lineage>
        <taxon>Eukaryota</taxon>
        <taxon>Fungi</taxon>
        <taxon>Dikarya</taxon>
        <taxon>Ascomycota</taxon>
        <taxon>Pezizomycotina</taxon>
        <taxon>Sordariomycetes</taxon>
        <taxon>Hypocreomycetidae</taxon>
        <taxon>Hypocreales</taxon>
        <taxon>Hypocreaceae</taxon>
        <taxon>Trichoderma</taxon>
    </lineage>
</organism>
<evidence type="ECO:0000313" key="8">
    <source>
        <dbReference type="Proteomes" id="UP000266272"/>
    </source>
</evidence>
<feature type="region of interest" description="Disordered" evidence="6">
    <location>
        <begin position="136"/>
        <end position="159"/>
    </location>
</feature>
<dbReference type="GO" id="GO:0000428">
    <property type="term" value="C:DNA-directed RNA polymerase complex"/>
    <property type="evidence" value="ECO:0007669"/>
    <property type="project" value="UniProtKB-KW"/>
</dbReference>
<dbReference type="OrthoDB" id="532500at2759"/>
<comment type="similarity">
    <text evidence="2">Belongs to the eukaryotic RPA49/POLR1E RNA polymerase subunit family.</text>
</comment>
<evidence type="ECO:0000256" key="1">
    <source>
        <dbReference type="ARBA" id="ARBA00004604"/>
    </source>
</evidence>
<keyword evidence="3" id="KW-0240">DNA-directed RNA polymerase</keyword>
<dbReference type="AlphaFoldDB" id="A0A395NCG4"/>
<dbReference type="Proteomes" id="UP000266272">
    <property type="component" value="Unassembled WGS sequence"/>
</dbReference>
<proteinExistence type="inferred from homology"/>
<protein>
    <recommendedName>
        <fullName evidence="9">A49-like rna polymerase i associated factor</fullName>
    </recommendedName>
</protein>
<evidence type="ECO:0000256" key="4">
    <source>
        <dbReference type="ARBA" id="ARBA00023163"/>
    </source>
</evidence>
<evidence type="ECO:0008006" key="9">
    <source>
        <dbReference type="Google" id="ProtNLM"/>
    </source>
</evidence>
<evidence type="ECO:0000256" key="3">
    <source>
        <dbReference type="ARBA" id="ARBA00022478"/>
    </source>
</evidence>